<evidence type="ECO:0000313" key="3">
    <source>
        <dbReference type="EMBL" id="GEN22396.1"/>
    </source>
</evidence>
<evidence type="ECO:0000256" key="1">
    <source>
        <dbReference type="SAM" id="SignalP"/>
    </source>
</evidence>
<dbReference type="EMBL" id="BJXU01000011">
    <property type="protein sequence ID" value="GEN22396.1"/>
    <property type="molecule type" value="Genomic_DNA"/>
</dbReference>
<feature type="domain" description="DUF4168" evidence="2">
    <location>
        <begin position="44"/>
        <end position="120"/>
    </location>
</feature>
<reference evidence="3 6" key="2">
    <citation type="submission" date="2019-07" db="EMBL/GenBank/DDBJ databases">
        <title>Whole genome shotgun sequence of Halomonas cupida NBRC 102219.</title>
        <authorList>
            <person name="Hosoyama A."/>
            <person name="Uohara A."/>
            <person name="Ohji S."/>
            <person name="Ichikawa N."/>
        </authorList>
    </citation>
    <scope>NUCLEOTIDE SEQUENCE [LARGE SCALE GENOMIC DNA]</scope>
    <source>
        <strain evidence="3 6">NBRC 102219</strain>
    </source>
</reference>
<dbReference type="RefSeq" id="WP_073433424.1">
    <property type="nucleotide sequence ID" value="NZ_BJXU01000011.1"/>
</dbReference>
<dbReference type="AlphaFoldDB" id="A0A1M7AGR9"/>
<evidence type="ECO:0000313" key="5">
    <source>
        <dbReference type="Proteomes" id="UP000184123"/>
    </source>
</evidence>
<dbReference type="STRING" id="44933.SAMN05660971_00502"/>
<keyword evidence="6" id="KW-1185">Reference proteome</keyword>
<evidence type="ECO:0000313" key="6">
    <source>
        <dbReference type="Proteomes" id="UP000321726"/>
    </source>
</evidence>
<feature type="chain" id="PRO_5012002886" description="DUF4168 domain-containing protein" evidence="1">
    <location>
        <begin position="25"/>
        <end position="128"/>
    </location>
</feature>
<proteinExistence type="predicted"/>
<evidence type="ECO:0000313" key="4">
    <source>
        <dbReference type="EMBL" id="SHL41805.1"/>
    </source>
</evidence>
<keyword evidence="1" id="KW-0732">Signal</keyword>
<dbReference type="OrthoDB" id="6900175at2"/>
<dbReference type="Proteomes" id="UP000321726">
    <property type="component" value="Unassembled WGS sequence"/>
</dbReference>
<dbReference type="Pfam" id="PF13767">
    <property type="entry name" value="DUF4168"/>
    <property type="match status" value="1"/>
</dbReference>
<accession>A0A1M7AGR9</accession>
<organism evidence="4 5">
    <name type="scientific">Halomonas cupida</name>
    <dbReference type="NCBI Taxonomy" id="44933"/>
    <lineage>
        <taxon>Bacteria</taxon>
        <taxon>Pseudomonadati</taxon>
        <taxon>Pseudomonadota</taxon>
        <taxon>Gammaproteobacteria</taxon>
        <taxon>Oceanospirillales</taxon>
        <taxon>Halomonadaceae</taxon>
        <taxon>Halomonas</taxon>
    </lineage>
</organism>
<evidence type="ECO:0000259" key="2">
    <source>
        <dbReference type="Pfam" id="PF13767"/>
    </source>
</evidence>
<sequence length="128" mass="13559">MRRIATLFSAILLGSGLMSSVTQAQETDGTTAPIEAQAPATNFSDEQLQQFASAAQEIAMVSEEYSQRLGQAEGEAAQQAVRQEADSKMVEIVQNSGLDVETFNAIGQAAQNDPALAERIQQLVQSGG</sequence>
<feature type="signal peptide" evidence="1">
    <location>
        <begin position="1"/>
        <end position="24"/>
    </location>
</feature>
<dbReference type="InterPro" id="IPR025433">
    <property type="entry name" value="DUF4168"/>
</dbReference>
<reference evidence="4 5" key="1">
    <citation type="submission" date="2016-11" db="EMBL/GenBank/DDBJ databases">
        <authorList>
            <person name="Jaros S."/>
            <person name="Januszkiewicz K."/>
            <person name="Wedrychowicz H."/>
        </authorList>
    </citation>
    <scope>NUCLEOTIDE SEQUENCE [LARGE SCALE GENOMIC DNA]</scope>
    <source>
        <strain evidence="4 5">DSM 4740</strain>
    </source>
</reference>
<gene>
    <name evidence="3" type="ORF">HCU01_03450</name>
    <name evidence="4" type="ORF">SAMN05660971_00502</name>
</gene>
<dbReference type="Proteomes" id="UP000184123">
    <property type="component" value="Unassembled WGS sequence"/>
</dbReference>
<dbReference type="EMBL" id="FRCA01000001">
    <property type="protein sequence ID" value="SHL41805.1"/>
    <property type="molecule type" value="Genomic_DNA"/>
</dbReference>
<name>A0A1M7AGR9_9GAMM</name>
<protein>
    <recommendedName>
        <fullName evidence="2">DUF4168 domain-containing protein</fullName>
    </recommendedName>
</protein>